<gene>
    <name evidence="2" type="ORF">EJG51_015725</name>
</gene>
<dbReference type="CDD" id="cd03025">
    <property type="entry name" value="DsbA_FrnE_like"/>
    <property type="match status" value="1"/>
</dbReference>
<dbReference type="InterPro" id="IPR036249">
    <property type="entry name" value="Thioredoxin-like_sf"/>
</dbReference>
<keyword evidence="3" id="KW-1185">Reference proteome</keyword>
<dbReference type="SUPFAM" id="SSF52833">
    <property type="entry name" value="Thioredoxin-like"/>
    <property type="match status" value="1"/>
</dbReference>
<dbReference type="PANTHER" id="PTHR13887:SF54">
    <property type="entry name" value="DSBA FAMILY PROTEIN"/>
    <property type="match status" value="1"/>
</dbReference>
<evidence type="ECO:0000259" key="1">
    <source>
        <dbReference type="Pfam" id="PF01323"/>
    </source>
</evidence>
<dbReference type="AlphaFoldDB" id="A0A6M4A8G8"/>
<feature type="domain" description="DSBA-like thioredoxin" evidence="1">
    <location>
        <begin position="9"/>
        <end position="189"/>
    </location>
</feature>
<dbReference type="PANTHER" id="PTHR13887">
    <property type="entry name" value="GLUTATHIONE S-TRANSFERASE KAPPA"/>
    <property type="match status" value="1"/>
</dbReference>
<dbReference type="Gene3D" id="3.40.30.10">
    <property type="entry name" value="Glutaredoxin"/>
    <property type="match status" value="1"/>
</dbReference>
<dbReference type="Proteomes" id="UP000274350">
    <property type="component" value="Chromosome"/>
</dbReference>
<proteinExistence type="predicted"/>
<organism evidence="2 3">
    <name type="scientific">Undibacterium piscinae</name>
    <dbReference type="NCBI Taxonomy" id="2495591"/>
    <lineage>
        <taxon>Bacteria</taxon>
        <taxon>Pseudomonadati</taxon>
        <taxon>Pseudomonadota</taxon>
        <taxon>Betaproteobacteria</taxon>
        <taxon>Burkholderiales</taxon>
        <taxon>Oxalobacteraceae</taxon>
        <taxon>Undibacterium</taxon>
    </lineage>
</organism>
<dbReference type="Gene3D" id="1.10.472.60">
    <property type="entry name" value="putative protein disulfide isomerase domain"/>
    <property type="match status" value="1"/>
</dbReference>
<dbReference type="EMBL" id="CP051152">
    <property type="protein sequence ID" value="QJQ07040.1"/>
    <property type="molecule type" value="Genomic_DNA"/>
</dbReference>
<accession>A0A6M4A8G8</accession>
<dbReference type="OrthoDB" id="9813770at2"/>
<evidence type="ECO:0000313" key="3">
    <source>
        <dbReference type="Proteomes" id="UP000274350"/>
    </source>
</evidence>
<reference evidence="2 3" key="1">
    <citation type="journal article" date="2019" name="Int. J. Syst. Evol. Microbiol.">
        <title>Undibacterium piscinae sp. nov., isolated from Korean shiner intestine.</title>
        <authorList>
            <person name="Lee S.Y."/>
            <person name="Kang W."/>
            <person name="Kim P.S."/>
            <person name="Kim H.S."/>
            <person name="Sung H."/>
            <person name="Shin N.R."/>
            <person name="Whon T.W."/>
            <person name="Yun J.H."/>
            <person name="Lee J.Y."/>
            <person name="Lee J.Y."/>
            <person name="Jung M.J."/>
            <person name="Jeong Y.S."/>
            <person name="Tak E.J."/>
            <person name="Han J.E."/>
            <person name="Hyun D.W."/>
            <person name="Kang M.S."/>
            <person name="Lee K.E."/>
            <person name="Lee B.H."/>
            <person name="Bae J.W."/>
        </authorList>
    </citation>
    <scope>NUCLEOTIDE SEQUENCE [LARGE SCALE GENOMIC DNA]</scope>
    <source>
        <strain evidence="2 3">S11R28</strain>
    </source>
</reference>
<evidence type="ECO:0000313" key="2">
    <source>
        <dbReference type="EMBL" id="QJQ07040.1"/>
    </source>
</evidence>
<sequence>MTHLIYIADPMCSWCYGFGPELQGLLATLPDVRLDIVLGGLRAHNTEVMDAGKRAEILGHWAHVEETSGLPFTRNGMSQPGFIYDTEPACRAVVTARILADDMPGLAILQVFHAIQQAFYVEGKDVTDLHLLAQIATDALNQAAGADSFDAGSFYETLTAPMTMSETRQDFAQTQRWGVNGFPSLLVEHNDALHMIAAGYTKTAGLITALRQVQRLGQPES</sequence>
<protein>
    <submittedName>
        <fullName evidence="2">DsbA family protein</fullName>
    </submittedName>
</protein>
<dbReference type="Pfam" id="PF01323">
    <property type="entry name" value="DSBA"/>
    <property type="match status" value="1"/>
</dbReference>
<dbReference type="GO" id="GO:0016491">
    <property type="term" value="F:oxidoreductase activity"/>
    <property type="evidence" value="ECO:0007669"/>
    <property type="project" value="InterPro"/>
</dbReference>
<dbReference type="InterPro" id="IPR001853">
    <property type="entry name" value="DSBA-like_thioredoxin_dom"/>
</dbReference>
<name>A0A6M4A8G8_9BURK</name>
<dbReference type="KEGG" id="upi:EJG51_015725"/>